<keyword evidence="7" id="KW-0256">Endoplasmic reticulum</keyword>
<dbReference type="RefSeq" id="XP_049264413.1">
    <property type="nucleotide sequence ID" value="XM_049406018.1"/>
</dbReference>
<dbReference type="Pfam" id="PF04080">
    <property type="entry name" value="Per1"/>
    <property type="match status" value="1"/>
</dbReference>
<evidence type="ECO:0000313" key="9">
    <source>
        <dbReference type="Proteomes" id="UP000694255"/>
    </source>
</evidence>
<protein>
    <recommendedName>
        <fullName evidence="7">Post-GPI attachment to proteins factor 3</fullName>
    </recommendedName>
</protein>
<dbReference type="EMBL" id="JAGSYN010000104">
    <property type="protein sequence ID" value="KAG7664181.1"/>
    <property type="molecule type" value="Genomic_DNA"/>
</dbReference>
<feature type="transmembrane region" description="Helical" evidence="7">
    <location>
        <begin position="156"/>
        <end position="174"/>
    </location>
</feature>
<evidence type="ECO:0000256" key="4">
    <source>
        <dbReference type="ARBA" id="ARBA00022729"/>
    </source>
</evidence>
<evidence type="ECO:0000313" key="8">
    <source>
        <dbReference type="EMBL" id="KAG7664181.1"/>
    </source>
</evidence>
<dbReference type="GO" id="GO:0006506">
    <property type="term" value="P:GPI anchor biosynthetic process"/>
    <property type="evidence" value="ECO:0007669"/>
    <property type="project" value="UniProtKB-KW"/>
</dbReference>
<evidence type="ECO:0000256" key="2">
    <source>
        <dbReference type="ARBA" id="ARBA00022502"/>
    </source>
</evidence>
<dbReference type="AlphaFoldDB" id="A0A8J5QPD1"/>
<keyword evidence="2 7" id="KW-0337">GPI-anchor biosynthesis</keyword>
<comment type="similarity">
    <text evidence="7">Belongs to the PGAP3 family.</text>
</comment>
<dbReference type="OrthoDB" id="419770at2759"/>
<evidence type="ECO:0000256" key="3">
    <source>
        <dbReference type="ARBA" id="ARBA00022692"/>
    </source>
</evidence>
<feature type="transmembrane region" description="Helical" evidence="7">
    <location>
        <begin position="92"/>
        <end position="114"/>
    </location>
</feature>
<keyword evidence="3 7" id="KW-0812">Transmembrane</keyword>
<comment type="function">
    <text evidence="7">Involved in the lipid remodeling steps of GPI-anchor maturation.</text>
</comment>
<keyword evidence="9" id="KW-1185">Reference proteome</keyword>
<comment type="caution">
    <text evidence="8">The sequence shown here is derived from an EMBL/GenBank/DDBJ whole genome shotgun (WGS) entry which is preliminary data.</text>
</comment>
<keyword evidence="5 7" id="KW-1133">Transmembrane helix</keyword>
<sequence>MPLPLHLRLLGWNCDSNCDYQCQRIITAERKSRNEEIYQFHGKWPFWRVLGIQEFFSVLMSLGNLSATYLGFKKLVRIIKSDNVPRGLKYQYVNVMILAVVTMFAWLFSTIFHIRDYPITEHLDYYFAGLTVLSGFHALGARLFRLYRPDRKFARWGFSICCIGMYAYHVRRLYTDWSYTYNMRANIVVGIAQNVFYGLLCYDLYSKYYNLEQANNSVNLNHLNYINFKRLILPSFYSTSAKLYSLYPLLLCMIVILGMSFEVFDFPPFFFDLIDAHSLWHLVTIFPTYMGWHDWMIWDINENVWSEIVELEKKKKE</sequence>
<feature type="transmembrane region" description="Helical" evidence="7">
    <location>
        <begin position="55"/>
        <end position="72"/>
    </location>
</feature>
<dbReference type="InterPro" id="IPR007217">
    <property type="entry name" value="Per1-like"/>
</dbReference>
<evidence type="ECO:0000256" key="1">
    <source>
        <dbReference type="ARBA" id="ARBA00004127"/>
    </source>
</evidence>
<dbReference type="Proteomes" id="UP000694255">
    <property type="component" value="Unassembled WGS sequence"/>
</dbReference>
<name>A0A8J5QPD1_9ASCO</name>
<dbReference type="GeneID" id="73469086"/>
<dbReference type="GO" id="GO:0005789">
    <property type="term" value="C:endoplasmic reticulum membrane"/>
    <property type="evidence" value="ECO:0007669"/>
    <property type="project" value="UniProtKB-SubCell"/>
</dbReference>
<proteinExistence type="inferred from homology"/>
<comment type="caution">
    <text evidence="7">Lacks conserved residue(s) required for the propagation of feature annotation.</text>
</comment>
<keyword evidence="4" id="KW-0732">Signal</keyword>
<comment type="subcellular location">
    <subcellularLocation>
        <location evidence="1">Endomembrane system</location>
        <topology evidence="1">Multi-pass membrane protein</topology>
    </subcellularLocation>
    <subcellularLocation>
        <location evidence="7">Endoplasmic reticulum membrane</location>
        <topology evidence="7">Multi-pass membrane protein</topology>
    </subcellularLocation>
</comment>
<feature type="transmembrane region" description="Helical" evidence="7">
    <location>
        <begin position="126"/>
        <end position="144"/>
    </location>
</feature>
<dbReference type="PANTHER" id="PTHR13148:SF0">
    <property type="entry name" value="POST-GPI ATTACHMENT TO PROTEINS FACTOR 3"/>
    <property type="match status" value="1"/>
</dbReference>
<feature type="transmembrane region" description="Helical" evidence="7">
    <location>
        <begin position="244"/>
        <end position="264"/>
    </location>
</feature>
<organism evidence="8 9">
    <name type="scientific">[Candida] subhashii</name>
    <dbReference type="NCBI Taxonomy" id="561895"/>
    <lineage>
        <taxon>Eukaryota</taxon>
        <taxon>Fungi</taxon>
        <taxon>Dikarya</taxon>
        <taxon>Ascomycota</taxon>
        <taxon>Saccharomycotina</taxon>
        <taxon>Pichiomycetes</taxon>
        <taxon>Debaryomycetaceae</taxon>
        <taxon>Spathaspora</taxon>
    </lineage>
</organism>
<gene>
    <name evidence="8" type="ORF">J8A68_002285</name>
</gene>
<dbReference type="GO" id="GO:0016788">
    <property type="term" value="F:hydrolase activity, acting on ester bonds"/>
    <property type="evidence" value="ECO:0007669"/>
    <property type="project" value="TreeGrafter"/>
</dbReference>
<evidence type="ECO:0000256" key="7">
    <source>
        <dbReference type="RuleBase" id="RU365066"/>
    </source>
</evidence>
<evidence type="ECO:0000256" key="6">
    <source>
        <dbReference type="ARBA" id="ARBA00023136"/>
    </source>
</evidence>
<reference evidence="8 9" key="1">
    <citation type="journal article" date="2021" name="DNA Res.">
        <title>Genome analysis of Candida subhashii reveals its hybrid nature and dual mitochondrial genome conformations.</title>
        <authorList>
            <person name="Mixao V."/>
            <person name="Hegedusova E."/>
            <person name="Saus E."/>
            <person name="Pryszcz L.P."/>
            <person name="Cillingova A."/>
            <person name="Nosek J."/>
            <person name="Gabaldon T."/>
        </authorList>
    </citation>
    <scope>NUCLEOTIDE SEQUENCE [LARGE SCALE GENOMIC DNA]</scope>
    <source>
        <strain evidence="8 9">CBS 10753</strain>
    </source>
</reference>
<dbReference type="PANTHER" id="PTHR13148">
    <property type="entry name" value="PER1-RELATED"/>
    <property type="match status" value="1"/>
</dbReference>
<accession>A0A8J5QPD1</accession>
<keyword evidence="6 7" id="KW-0472">Membrane</keyword>
<evidence type="ECO:0000256" key="5">
    <source>
        <dbReference type="ARBA" id="ARBA00022989"/>
    </source>
</evidence>